<organism evidence="3 5">
    <name type="scientific">Geobacillus stearothermophilus</name>
    <name type="common">Bacillus stearothermophilus</name>
    <dbReference type="NCBI Taxonomy" id="1422"/>
    <lineage>
        <taxon>Bacteria</taxon>
        <taxon>Bacillati</taxon>
        <taxon>Bacillota</taxon>
        <taxon>Bacilli</taxon>
        <taxon>Bacillales</taxon>
        <taxon>Anoxybacillaceae</taxon>
        <taxon>Geobacillus</taxon>
    </lineage>
</organism>
<evidence type="ECO:0000313" key="3">
    <source>
        <dbReference type="EMBL" id="KYD21127.1"/>
    </source>
</evidence>
<evidence type="ECO:0000313" key="5">
    <source>
        <dbReference type="Proteomes" id="UP000075424"/>
    </source>
</evidence>
<dbReference type="PATRIC" id="fig|1422.17.peg.1620"/>
<name>A0A150M9B4_GEOSE</name>
<gene>
    <name evidence="3" type="ORF">B4109_0091</name>
    <name evidence="4" type="ORF">B4114_0013</name>
    <name evidence="2" type="ORF">GS8_1507</name>
</gene>
<keyword evidence="1" id="KW-0472">Membrane</keyword>
<evidence type="ECO:0000313" key="2">
    <source>
        <dbReference type="EMBL" id="KAF6511312.1"/>
    </source>
</evidence>
<dbReference type="Proteomes" id="UP000773850">
    <property type="component" value="Unassembled WGS sequence"/>
</dbReference>
<proteinExistence type="predicted"/>
<evidence type="ECO:0000313" key="6">
    <source>
        <dbReference type="Proteomes" id="UP000075517"/>
    </source>
</evidence>
<keyword evidence="1" id="KW-0812">Transmembrane</keyword>
<comment type="caution">
    <text evidence="3">The sequence shown here is derived from an EMBL/GenBank/DDBJ whole genome shotgun (WGS) entry which is preliminary data.</text>
</comment>
<dbReference type="Proteomes" id="UP000075424">
    <property type="component" value="Unassembled WGS sequence"/>
</dbReference>
<dbReference type="EMBL" id="LQYV01000137">
    <property type="protein sequence ID" value="KYD21127.1"/>
    <property type="molecule type" value="Genomic_DNA"/>
</dbReference>
<evidence type="ECO:0000313" key="7">
    <source>
        <dbReference type="Proteomes" id="UP000773850"/>
    </source>
</evidence>
<feature type="transmembrane region" description="Helical" evidence="1">
    <location>
        <begin position="19"/>
        <end position="38"/>
    </location>
</feature>
<dbReference type="EMBL" id="LQYY01000139">
    <property type="protein sequence ID" value="KYD31701.1"/>
    <property type="molecule type" value="Genomic_DNA"/>
</dbReference>
<keyword evidence="7" id="KW-1185">Reference proteome</keyword>
<dbReference type="EMBL" id="LUCS01000023">
    <property type="protein sequence ID" value="KAF6511312.1"/>
    <property type="molecule type" value="Genomic_DNA"/>
</dbReference>
<protein>
    <submittedName>
        <fullName evidence="3">Uncharacterized protein</fullName>
    </submittedName>
</protein>
<sequence>MKACTGPVFIFLREKWRPLSVHFLSGWFMLILFLAFPIRLAKHNDFGRPVFWAAREELF</sequence>
<evidence type="ECO:0000313" key="4">
    <source>
        <dbReference type="EMBL" id="KYD31701.1"/>
    </source>
</evidence>
<reference evidence="5 6" key="1">
    <citation type="submission" date="2016-01" db="EMBL/GenBank/DDBJ databases">
        <title>Draft Genome Sequences of Seven Thermophilic Sporeformers Isolated from Foods.</title>
        <authorList>
            <person name="Berendsen E.M."/>
            <person name="Wells-Bennik M.H."/>
            <person name="Krawcyk A.O."/>
            <person name="De Jong A."/>
            <person name="Holsappel S."/>
            <person name="Eijlander R.T."/>
            <person name="Kuipers O.P."/>
        </authorList>
    </citation>
    <scope>NUCLEOTIDE SEQUENCE [LARGE SCALE GENOMIC DNA]</scope>
    <source>
        <strain evidence="3 5">B4109</strain>
        <strain evidence="4 6">B4114</strain>
    </source>
</reference>
<keyword evidence="1" id="KW-1133">Transmembrane helix</keyword>
<evidence type="ECO:0000256" key="1">
    <source>
        <dbReference type="SAM" id="Phobius"/>
    </source>
</evidence>
<reference evidence="2 7" key="2">
    <citation type="submission" date="2016-03" db="EMBL/GenBank/DDBJ databases">
        <title>Spore heat resistance.</title>
        <authorList>
            <person name="Boekhorst J."/>
            <person name="Berendsen E.M."/>
            <person name="Wells-Bennik M.H."/>
            <person name="Kuipers O.P."/>
        </authorList>
    </citation>
    <scope>NUCLEOTIDE SEQUENCE [LARGE SCALE GENOMIC DNA]</scope>
    <source>
        <strain evidence="2 7">GS8</strain>
    </source>
</reference>
<dbReference type="AlphaFoldDB" id="A0A150M9B4"/>
<dbReference type="Proteomes" id="UP000075517">
    <property type="component" value="Unassembled WGS sequence"/>
</dbReference>
<accession>A0A150M9B4</accession>